<protein>
    <submittedName>
        <fullName evidence="2">Uncharacterized protein</fullName>
    </submittedName>
</protein>
<feature type="compositionally biased region" description="Low complexity" evidence="1">
    <location>
        <begin position="26"/>
        <end position="36"/>
    </location>
</feature>
<sequence length="53" mass="5690">MKPYSPKTNKGRTVGGHDVHHKTADQPKIAANAAAKALRKAARQDGKQQARGQ</sequence>
<gene>
    <name evidence="2" type="ORF">AADV58_18240</name>
</gene>
<feature type="compositionally biased region" description="Basic and acidic residues" evidence="1">
    <location>
        <begin position="15"/>
        <end position="25"/>
    </location>
</feature>
<dbReference type="RefSeq" id="WP_341744688.1">
    <property type="nucleotide sequence ID" value="NZ_CP151407.1"/>
</dbReference>
<evidence type="ECO:0000313" key="2">
    <source>
        <dbReference type="EMBL" id="WZJ23349.1"/>
    </source>
</evidence>
<organism evidence="2 3">
    <name type="scientific">Azonexus hydrophilus</name>
    <dbReference type="NCBI Taxonomy" id="418702"/>
    <lineage>
        <taxon>Bacteria</taxon>
        <taxon>Pseudomonadati</taxon>
        <taxon>Pseudomonadota</taxon>
        <taxon>Betaproteobacteria</taxon>
        <taxon>Rhodocyclales</taxon>
        <taxon>Azonexaceae</taxon>
        <taxon>Azonexus</taxon>
    </lineage>
</organism>
<accession>A0ABZ2XNB8</accession>
<feature type="compositionally biased region" description="Basic and acidic residues" evidence="1">
    <location>
        <begin position="42"/>
        <end position="53"/>
    </location>
</feature>
<evidence type="ECO:0000313" key="3">
    <source>
        <dbReference type="Proteomes" id="UP001479520"/>
    </source>
</evidence>
<keyword evidence="3" id="KW-1185">Reference proteome</keyword>
<evidence type="ECO:0000256" key="1">
    <source>
        <dbReference type="SAM" id="MobiDB-lite"/>
    </source>
</evidence>
<feature type="region of interest" description="Disordered" evidence="1">
    <location>
        <begin position="1"/>
        <end position="53"/>
    </location>
</feature>
<reference evidence="2 3" key="1">
    <citation type="submission" date="2024-04" db="EMBL/GenBank/DDBJ databases">
        <title>Dissimilatory iodate-reducing microorganisms contribute to the enrichment of iodine in groundwater.</title>
        <authorList>
            <person name="Jiang Z."/>
        </authorList>
    </citation>
    <scope>NUCLEOTIDE SEQUENCE [LARGE SCALE GENOMIC DNA]</scope>
    <source>
        <strain evidence="2 3">NCP973</strain>
        <plasmid evidence="2 3">unnamed1</plasmid>
    </source>
</reference>
<proteinExistence type="predicted"/>
<dbReference type="Proteomes" id="UP001479520">
    <property type="component" value="Plasmid unnamed1"/>
</dbReference>
<dbReference type="EMBL" id="CP151407">
    <property type="protein sequence ID" value="WZJ23349.1"/>
    <property type="molecule type" value="Genomic_DNA"/>
</dbReference>
<keyword evidence="2" id="KW-0614">Plasmid</keyword>
<name>A0ABZ2XNB8_9RHOO</name>
<geneLocation type="plasmid" evidence="2 3">
    <name>unnamed1</name>
</geneLocation>